<reference evidence="4" key="1">
    <citation type="journal article" date="2019" name="Int. J. Syst. Evol. Microbiol.">
        <title>The Global Catalogue of Microorganisms (GCM) 10K type strain sequencing project: providing services to taxonomists for standard genome sequencing and annotation.</title>
        <authorList>
            <consortium name="The Broad Institute Genomics Platform"/>
            <consortium name="The Broad Institute Genome Sequencing Center for Infectious Disease"/>
            <person name="Wu L."/>
            <person name="Ma J."/>
        </authorList>
    </citation>
    <scope>NUCLEOTIDE SEQUENCE [LARGE SCALE GENOMIC DNA]</scope>
    <source>
        <strain evidence="4">JCM 16961</strain>
    </source>
</reference>
<feature type="region of interest" description="Disordered" evidence="1">
    <location>
        <begin position="359"/>
        <end position="381"/>
    </location>
</feature>
<evidence type="ECO:0000313" key="3">
    <source>
        <dbReference type="EMBL" id="GAA3693113.1"/>
    </source>
</evidence>
<organism evidence="3 4">
    <name type="scientific">Zhihengliuella alba</name>
    <dbReference type="NCBI Taxonomy" id="547018"/>
    <lineage>
        <taxon>Bacteria</taxon>
        <taxon>Bacillati</taxon>
        <taxon>Actinomycetota</taxon>
        <taxon>Actinomycetes</taxon>
        <taxon>Micrococcales</taxon>
        <taxon>Micrococcaceae</taxon>
        <taxon>Zhihengliuella</taxon>
    </lineage>
</organism>
<protein>
    <recommendedName>
        <fullName evidence="2">Spore protein YkvP/CgeB glycosyl transferase-like domain-containing protein</fullName>
    </recommendedName>
</protein>
<evidence type="ECO:0000259" key="2">
    <source>
        <dbReference type="Pfam" id="PF13524"/>
    </source>
</evidence>
<sequence>MKFLIFDGILETHVASSLERALRARGHEVSSTGKIGHGFKFLTDSSQLAPVNAAIDAAIDSRPDVIFVFRPASLPYPELRRLKGSGATLIAWLSDDPVLWKLSYGPIVDLYDLILHCGNETVLKFYEEKHGRPTGVNFPFWTDGVSFPYVYGSRAPESDVMFLGNVNDQVRRDRYFSLSSLDLDLRIHGNVGTDYNKVWGGYLDSDREVVDAGARTKLAINIPQYFQDHRGLETWFDGLAELGFFEFPSRVIQYAAMGIPLVSFVPEGASLPTFPEIFCVSDAREAEATAKDLLKSGELSAISQSVRRRFEANFSAASRVLALEYLLQSDDWRALDVVGRARLFTEFDGSTLERQVWEQSDTASGSLTGAPPSVGLQREAPENYSLGGDERIDAALVSHFDSAPLPVEKLNIALVGTGWGDHLSTLNTTRRGLENLGHEVTPVNPYNFRQFITPDPMGEFSGIVDLSGLYDHFQTKPDVFLFVGGYYLPAARGVARMRDAESVETIVLGLESAEFTLRDARLVSIVDRAYFVNMLTPSKFRQRGLENVGYYPDGFDRSYVRLLMLQKTRYKRVGILAQRDAHFALNRHLLEDFHGLETARFAVDSGGSQKHGLANAARIANSLVSIVLPDTSRKGPLPNRLLGHAMISGSLPVLMRGIAPAVITSPGEDCLVIGQPGELRLKIHRLMSDEGRLENLRLNSIEFARRHLAVEENLVEALGGVASVGVRA</sequence>
<feature type="domain" description="Spore protein YkvP/CgeB glycosyl transferase-like" evidence="2">
    <location>
        <begin position="181"/>
        <end position="323"/>
    </location>
</feature>
<accession>A0ABP7CR17</accession>
<dbReference type="RefSeq" id="WP_344878702.1">
    <property type="nucleotide sequence ID" value="NZ_BAABCJ010000001.1"/>
</dbReference>
<evidence type="ECO:0000256" key="1">
    <source>
        <dbReference type="SAM" id="MobiDB-lite"/>
    </source>
</evidence>
<name>A0ABP7CR17_9MICC</name>
<keyword evidence="4" id="KW-1185">Reference proteome</keyword>
<comment type="caution">
    <text evidence="3">The sequence shown here is derived from an EMBL/GenBank/DDBJ whole genome shotgun (WGS) entry which is preliminary data.</text>
</comment>
<dbReference type="EMBL" id="BAABCJ010000001">
    <property type="protein sequence ID" value="GAA3693113.1"/>
    <property type="molecule type" value="Genomic_DNA"/>
</dbReference>
<proteinExistence type="predicted"/>
<evidence type="ECO:0000313" key="4">
    <source>
        <dbReference type="Proteomes" id="UP001501536"/>
    </source>
</evidence>
<dbReference type="InterPro" id="IPR055259">
    <property type="entry name" value="YkvP/CgeB_Glyco_trans-like"/>
</dbReference>
<gene>
    <name evidence="3" type="ORF">GCM10022377_02080</name>
</gene>
<dbReference type="Pfam" id="PF13524">
    <property type="entry name" value="Glyco_trans_1_2"/>
    <property type="match status" value="1"/>
</dbReference>
<dbReference type="Proteomes" id="UP001501536">
    <property type="component" value="Unassembled WGS sequence"/>
</dbReference>